<feature type="transmembrane region" description="Helical" evidence="1">
    <location>
        <begin position="131"/>
        <end position="152"/>
    </location>
</feature>
<evidence type="ECO:0000256" key="1">
    <source>
        <dbReference type="SAM" id="Phobius"/>
    </source>
</evidence>
<evidence type="ECO:0000313" key="2">
    <source>
        <dbReference type="EMBL" id="QOQ86818.1"/>
    </source>
</evidence>
<proteinExistence type="predicted"/>
<dbReference type="OrthoDB" id="9999121at2"/>
<protein>
    <submittedName>
        <fullName evidence="2">Uncharacterized protein</fullName>
    </submittedName>
</protein>
<organism evidence="2 3">
    <name type="scientific">Campylobacter corcagiensis</name>
    <dbReference type="NCBI Taxonomy" id="1448857"/>
    <lineage>
        <taxon>Bacteria</taxon>
        <taxon>Pseudomonadati</taxon>
        <taxon>Campylobacterota</taxon>
        <taxon>Epsilonproteobacteria</taxon>
        <taxon>Campylobacterales</taxon>
        <taxon>Campylobacteraceae</taxon>
        <taxon>Campylobacter</taxon>
    </lineage>
</organism>
<name>A0A7M1LE43_9BACT</name>
<keyword evidence="3" id="KW-1185">Reference proteome</keyword>
<dbReference type="EMBL" id="CP063078">
    <property type="protein sequence ID" value="QOQ86818.1"/>
    <property type="molecule type" value="Genomic_DNA"/>
</dbReference>
<accession>A0A7M1LE43</accession>
<dbReference type="RefSeq" id="WP_025803817.1">
    <property type="nucleotide sequence ID" value="NZ_CP053842.1"/>
</dbReference>
<feature type="transmembrane region" description="Helical" evidence="1">
    <location>
        <begin position="76"/>
        <end position="96"/>
    </location>
</feature>
<feature type="transmembrane region" description="Helical" evidence="1">
    <location>
        <begin position="172"/>
        <end position="202"/>
    </location>
</feature>
<gene>
    <name evidence="2" type="ORF">IMC76_06265</name>
</gene>
<evidence type="ECO:0000313" key="3">
    <source>
        <dbReference type="Proteomes" id="UP000594749"/>
    </source>
</evidence>
<feature type="transmembrane region" description="Helical" evidence="1">
    <location>
        <begin position="26"/>
        <end position="50"/>
    </location>
</feature>
<keyword evidence="1" id="KW-1133">Transmembrane helix</keyword>
<dbReference type="AlphaFoldDB" id="A0A7M1LE43"/>
<dbReference type="Proteomes" id="UP000594749">
    <property type="component" value="Chromosome"/>
</dbReference>
<sequence>MKEKLIAYLKEKENTHANKKRYYGYLYVYWLMYLVIFIIPSSIFEIFPFLENITYPFKNIPLFKNLISNSIYPDHIVFYVCLMTIISIISIPKIAYDSFFYRVYEYGMFNLYAITEEFNQKQKNDKKINTIFIIFILTPLFIGFMIYSLYFYDDFLNSRLFRSNISNLFQTRFGVFMIMLIWQGLLNWFVGGYLPTAIDYAYDILRSKK</sequence>
<reference evidence="2 3" key="1">
    <citation type="submission" date="2020-10" db="EMBL/GenBank/DDBJ databases">
        <title>Campylobacter and Helicobacter PacBio genomes.</title>
        <authorList>
            <person name="Lane C."/>
        </authorList>
    </citation>
    <scope>NUCLEOTIDE SEQUENCE [LARGE SCALE GENOMIC DNA]</scope>
    <source>
        <strain evidence="2 3">2016D-0077</strain>
    </source>
</reference>
<keyword evidence="1" id="KW-0472">Membrane</keyword>
<keyword evidence="1" id="KW-0812">Transmembrane</keyword>